<feature type="region of interest" description="Disordered" evidence="1">
    <location>
        <begin position="1"/>
        <end position="21"/>
    </location>
</feature>
<comment type="caution">
    <text evidence="2">The sequence shown here is derived from an EMBL/GenBank/DDBJ whole genome shotgun (WGS) entry which is preliminary data.</text>
</comment>
<name>A0A3N0YSN7_ANAGA</name>
<gene>
    <name evidence="2" type="ORF">DPX16_16828</name>
</gene>
<dbReference type="EMBL" id="RJVU01027559">
    <property type="protein sequence ID" value="ROL49213.1"/>
    <property type="molecule type" value="Genomic_DNA"/>
</dbReference>
<evidence type="ECO:0000313" key="2">
    <source>
        <dbReference type="EMBL" id="ROL49213.1"/>
    </source>
</evidence>
<dbReference type="AlphaFoldDB" id="A0A3N0YSN7"/>
<evidence type="ECO:0000256" key="1">
    <source>
        <dbReference type="SAM" id="MobiDB-lite"/>
    </source>
</evidence>
<proteinExistence type="predicted"/>
<protein>
    <submittedName>
        <fullName evidence="2">Uncharacterized protein</fullName>
    </submittedName>
</protein>
<feature type="compositionally biased region" description="Basic and acidic residues" evidence="1">
    <location>
        <begin position="1"/>
        <end position="14"/>
    </location>
</feature>
<keyword evidence="3" id="KW-1185">Reference proteome</keyword>
<reference evidence="2 3" key="1">
    <citation type="submission" date="2018-10" db="EMBL/GenBank/DDBJ databases">
        <title>Genome assembly for a Yunnan-Guizhou Plateau 3E fish, Anabarilius grahami (Regan), and its evolutionary and genetic applications.</title>
        <authorList>
            <person name="Jiang W."/>
        </authorList>
    </citation>
    <scope>NUCLEOTIDE SEQUENCE [LARGE SCALE GENOMIC DNA]</scope>
    <source>
        <strain evidence="2">AG-KIZ</strain>
        <tissue evidence="2">Muscle</tissue>
    </source>
</reference>
<organism evidence="2 3">
    <name type="scientific">Anabarilius grahami</name>
    <name type="common">Kanglang fish</name>
    <name type="synonym">Barilius grahami</name>
    <dbReference type="NCBI Taxonomy" id="495550"/>
    <lineage>
        <taxon>Eukaryota</taxon>
        <taxon>Metazoa</taxon>
        <taxon>Chordata</taxon>
        <taxon>Craniata</taxon>
        <taxon>Vertebrata</taxon>
        <taxon>Euteleostomi</taxon>
        <taxon>Actinopterygii</taxon>
        <taxon>Neopterygii</taxon>
        <taxon>Teleostei</taxon>
        <taxon>Ostariophysi</taxon>
        <taxon>Cypriniformes</taxon>
        <taxon>Xenocyprididae</taxon>
        <taxon>Xenocypridinae</taxon>
        <taxon>Xenocypridinae incertae sedis</taxon>
        <taxon>Anabarilius</taxon>
    </lineage>
</organism>
<sequence length="153" mass="16865">MNSKGEKSEQRDNGDPLLGLRPCGPQYTPVNHTCAFHSPTPVASVRYPSAMCGPGSLSSMESSECLHGFVDMWCDFPIRSTVIETLLRMRTTSFSVHREVEPAPASAVIGGQEMAVWPSVSDLRQGYESEEGWLLFIKLVKEMRDLLAAGFDL</sequence>
<evidence type="ECO:0000313" key="3">
    <source>
        <dbReference type="Proteomes" id="UP000281406"/>
    </source>
</evidence>
<accession>A0A3N0YSN7</accession>
<dbReference type="Proteomes" id="UP000281406">
    <property type="component" value="Unassembled WGS sequence"/>
</dbReference>